<comment type="caution">
    <text evidence="2">The sequence shown here is derived from an EMBL/GenBank/DDBJ whole genome shotgun (WGS) entry which is preliminary data.</text>
</comment>
<sequence>MVRPPSTVTTFVFVTGANGTSTAANELVARGHRWLAVDLAGHGSTSGQFRLSYQAPQDLLAFATEPSPMAGVTLDDYVAATVAVVRRVAEHGPVVLVGGSMGGAAVSQAANAVPDLIDHLVYDSAYCCVDLASPAEYLQTPEGRASRAMDLLGAVVGDPAVLGVIRSNWRTADRGFLARARDALMADATEPEFLAVLNTLQPDEGLTISVADARGEADTWGRIPRTYIRHTEDRIIPLALQDRMIAEADALTPDNPFAVESVRASHVPTVARFEEIVDILDRLARRRTDGSGVWAQGVS</sequence>
<gene>
    <name evidence="2" type="ORF">HEB94_006223</name>
</gene>
<dbReference type="Gene3D" id="3.40.50.1820">
    <property type="entry name" value="alpha/beta hydrolase"/>
    <property type="match status" value="1"/>
</dbReference>
<organism evidence="2 3">
    <name type="scientific">Actinopolymorpha pittospori</name>
    <dbReference type="NCBI Taxonomy" id="648752"/>
    <lineage>
        <taxon>Bacteria</taxon>
        <taxon>Bacillati</taxon>
        <taxon>Actinomycetota</taxon>
        <taxon>Actinomycetes</taxon>
        <taxon>Propionibacteriales</taxon>
        <taxon>Actinopolymorphaceae</taxon>
        <taxon>Actinopolymorpha</taxon>
    </lineage>
</organism>
<dbReference type="PANTHER" id="PTHR37017">
    <property type="entry name" value="AB HYDROLASE-1 DOMAIN-CONTAINING PROTEIN-RELATED"/>
    <property type="match status" value="1"/>
</dbReference>
<keyword evidence="3" id="KW-1185">Reference proteome</keyword>
<dbReference type="SUPFAM" id="SSF53474">
    <property type="entry name" value="alpha/beta-Hydrolases"/>
    <property type="match status" value="1"/>
</dbReference>
<evidence type="ECO:0000313" key="2">
    <source>
        <dbReference type="EMBL" id="MBE1609375.1"/>
    </source>
</evidence>
<protein>
    <submittedName>
        <fullName evidence="2">Pimeloyl-ACP methyl ester carboxylesterase</fullName>
    </submittedName>
</protein>
<evidence type="ECO:0000259" key="1">
    <source>
        <dbReference type="Pfam" id="PF12697"/>
    </source>
</evidence>
<dbReference type="PANTHER" id="PTHR37017:SF11">
    <property type="entry name" value="ESTERASE_LIPASE_THIOESTERASE DOMAIN-CONTAINING PROTEIN"/>
    <property type="match status" value="1"/>
</dbReference>
<evidence type="ECO:0000313" key="3">
    <source>
        <dbReference type="Proteomes" id="UP000638648"/>
    </source>
</evidence>
<dbReference type="GO" id="GO:0003824">
    <property type="term" value="F:catalytic activity"/>
    <property type="evidence" value="ECO:0007669"/>
    <property type="project" value="UniProtKB-ARBA"/>
</dbReference>
<dbReference type="Proteomes" id="UP000638648">
    <property type="component" value="Unassembled WGS sequence"/>
</dbReference>
<feature type="domain" description="AB hydrolase-1" evidence="1">
    <location>
        <begin position="26"/>
        <end position="278"/>
    </location>
</feature>
<dbReference type="Pfam" id="PF12697">
    <property type="entry name" value="Abhydrolase_6"/>
    <property type="match status" value="1"/>
</dbReference>
<dbReference type="InterPro" id="IPR000073">
    <property type="entry name" value="AB_hydrolase_1"/>
</dbReference>
<proteinExistence type="predicted"/>
<reference evidence="2" key="1">
    <citation type="submission" date="2020-10" db="EMBL/GenBank/DDBJ databases">
        <title>Sequencing the genomes of 1000 actinobacteria strains.</title>
        <authorList>
            <person name="Klenk H.-P."/>
        </authorList>
    </citation>
    <scope>NUCLEOTIDE SEQUENCE</scope>
    <source>
        <strain evidence="2">DSM 45354</strain>
    </source>
</reference>
<name>A0A927REP0_9ACTN</name>
<dbReference type="AlphaFoldDB" id="A0A927REP0"/>
<dbReference type="InterPro" id="IPR029058">
    <property type="entry name" value="AB_hydrolase_fold"/>
</dbReference>
<dbReference type="InterPro" id="IPR052897">
    <property type="entry name" value="Sec-Metab_Biosynth_Hydrolase"/>
</dbReference>
<accession>A0A927REP0</accession>
<dbReference type="EMBL" id="JADBEM010000001">
    <property type="protein sequence ID" value="MBE1609375.1"/>
    <property type="molecule type" value="Genomic_DNA"/>
</dbReference>
<dbReference type="RefSeq" id="WP_192752959.1">
    <property type="nucleotide sequence ID" value="NZ_BAABJL010000214.1"/>
</dbReference>